<gene>
    <name evidence="2" type="ORF">CEXT_42921</name>
</gene>
<name>A0AAV4TTS1_CAEEX</name>
<sequence>MTSNQPIQKHPSDTLYPIETHYLMNSCHSCSLHSSQQTQEILQRNSDSDTKQVHLKSLAREANPAPVKTNSRRENRKSKPFALLPSLVRSFDEEKEEIKKA</sequence>
<comment type="caution">
    <text evidence="2">The sequence shown here is derived from an EMBL/GenBank/DDBJ whole genome shotgun (WGS) entry which is preliminary data.</text>
</comment>
<keyword evidence="3" id="KW-1185">Reference proteome</keyword>
<dbReference type="EMBL" id="BPLR01011862">
    <property type="protein sequence ID" value="GIY49660.1"/>
    <property type="molecule type" value="Genomic_DNA"/>
</dbReference>
<reference evidence="2 3" key="1">
    <citation type="submission" date="2021-06" db="EMBL/GenBank/DDBJ databases">
        <title>Caerostris extrusa draft genome.</title>
        <authorList>
            <person name="Kono N."/>
            <person name="Arakawa K."/>
        </authorList>
    </citation>
    <scope>NUCLEOTIDE SEQUENCE [LARGE SCALE GENOMIC DNA]</scope>
</reference>
<accession>A0AAV4TTS1</accession>
<proteinExistence type="predicted"/>
<evidence type="ECO:0000256" key="1">
    <source>
        <dbReference type="SAM" id="MobiDB-lite"/>
    </source>
</evidence>
<protein>
    <submittedName>
        <fullName evidence="2">Uncharacterized protein</fullName>
    </submittedName>
</protein>
<feature type="region of interest" description="Disordered" evidence="1">
    <location>
        <begin position="38"/>
        <end position="81"/>
    </location>
</feature>
<dbReference type="AlphaFoldDB" id="A0AAV4TTS1"/>
<organism evidence="2 3">
    <name type="scientific">Caerostris extrusa</name>
    <name type="common">Bark spider</name>
    <name type="synonym">Caerostris bankana</name>
    <dbReference type="NCBI Taxonomy" id="172846"/>
    <lineage>
        <taxon>Eukaryota</taxon>
        <taxon>Metazoa</taxon>
        <taxon>Ecdysozoa</taxon>
        <taxon>Arthropoda</taxon>
        <taxon>Chelicerata</taxon>
        <taxon>Arachnida</taxon>
        <taxon>Araneae</taxon>
        <taxon>Araneomorphae</taxon>
        <taxon>Entelegynae</taxon>
        <taxon>Araneoidea</taxon>
        <taxon>Araneidae</taxon>
        <taxon>Caerostris</taxon>
    </lineage>
</organism>
<dbReference type="Proteomes" id="UP001054945">
    <property type="component" value="Unassembled WGS sequence"/>
</dbReference>
<evidence type="ECO:0000313" key="2">
    <source>
        <dbReference type="EMBL" id="GIY49660.1"/>
    </source>
</evidence>
<evidence type="ECO:0000313" key="3">
    <source>
        <dbReference type="Proteomes" id="UP001054945"/>
    </source>
</evidence>